<sequence>MSFTPQHRTAAAPPTPRPPCDHPAAASSLAAAGCRDAAPGWVERYQARVQAAKAHLTRIGLKPWREDAAAKGQQTAIDAQGDLPKWRVPGIGGPLGNDDLIAVAQHYGFEAEAAHG</sequence>
<dbReference type="AlphaFoldDB" id="A0A1X7GKZ7"/>
<gene>
    <name evidence="2" type="ORF">SAMN06295910_1919</name>
</gene>
<evidence type="ECO:0000313" key="2">
    <source>
        <dbReference type="EMBL" id="SMF70637.1"/>
    </source>
</evidence>
<reference evidence="3" key="1">
    <citation type="submission" date="2017-04" db="EMBL/GenBank/DDBJ databases">
        <authorList>
            <person name="Varghese N."/>
            <person name="Submissions S."/>
        </authorList>
    </citation>
    <scope>NUCLEOTIDE SEQUENCE [LARGE SCALE GENOMIC DNA]</scope>
    <source>
        <strain evidence="3">Dd16</strain>
    </source>
</reference>
<feature type="compositionally biased region" description="Low complexity" evidence="1">
    <location>
        <begin position="1"/>
        <end position="12"/>
    </location>
</feature>
<name>A0A1X7GKZ7_9SPHN</name>
<evidence type="ECO:0000313" key="3">
    <source>
        <dbReference type="Proteomes" id="UP000192934"/>
    </source>
</evidence>
<keyword evidence="3" id="KW-1185">Reference proteome</keyword>
<dbReference type="RefSeq" id="WP_157123778.1">
    <property type="nucleotide sequence ID" value="NZ_LT840185.1"/>
</dbReference>
<protein>
    <submittedName>
        <fullName evidence="2">Uncharacterized protein</fullName>
    </submittedName>
</protein>
<organism evidence="2 3">
    <name type="scientific">Allosphingosinicella indica</name>
    <dbReference type="NCBI Taxonomy" id="941907"/>
    <lineage>
        <taxon>Bacteria</taxon>
        <taxon>Pseudomonadati</taxon>
        <taxon>Pseudomonadota</taxon>
        <taxon>Alphaproteobacteria</taxon>
        <taxon>Sphingomonadales</taxon>
        <taxon>Sphingomonadaceae</taxon>
        <taxon>Allosphingosinicella</taxon>
    </lineage>
</organism>
<dbReference type="EMBL" id="LT840185">
    <property type="protein sequence ID" value="SMF70637.1"/>
    <property type="molecule type" value="Genomic_DNA"/>
</dbReference>
<proteinExistence type="predicted"/>
<evidence type="ECO:0000256" key="1">
    <source>
        <dbReference type="SAM" id="MobiDB-lite"/>
    </source>
</evidence>
<dbReference type="STRING" id="941907.SAMN06295910_1919"/>
<dbReference type="Proteomes" id="UP000192934">
    <property type="component" value="Chromosome I"/>
</dbReference>
<accession>A0A1X7GKZ7</accession>
<feature type="region of interest" description="Disordered" evidence="1">
    <location>
        <begin position="1"/>
        <end position="25"/>
    </location>
</feature>